<feature type="transmembrane region" description="Helical" evidence="5">
    <location>
        <begin position="229"/>
        <end position="247"/>
    </location>
</feature>
<protein>
    <submittedName>
        <fullName evidence="7">MFS transporter</fullName>
    </submittedName>
</protein>
<feature type="transmembrane region" description="Helical" evidence="5">
    <location>
        <begin position="440"/>
        <end position="460"/>
    </location>
</feature>
<gene>
    <name evidence="7" type="ORF">PS9374_01559</name>
</gene>
<evidence type="ECO:0000313" key="8">
    <source>
        <dbReference type="Proteomes" id="UP000077701"/>
    </source>
</evidence>
<feature type="transmembrane region" description="Helical" evidence="5">
    <location>
        <begin position="185"/>
        <end position="208"/>
    </location>
</feature>
<keyword evidence="3 5" id="KW-1133">Transmembrane helix</keyword>
<feature type="transmembrane region" description="Helical" evidence="5">
    <location>
        <begin position="96"/>
        <end position="115"/>
    </location>
</feature>
<sequence length="464" mass="47311">MRPAGRRPYGPIMTTTVLEPPLGIFARRHRAVTIGMVALIVLVAFEALAVATAMPVVGRELDGLGLYALAFSGALAAGMIATVLGGRWGDLRGPVVPLWTGVAAFVAGLLVAGTAPTMDVFVLGRFVQGFGGGLFQVALYVLVSRVYPAETHPKVFSVFAGAWVVPSMVGPAITGVVVEQLGWRWVFLGVPLLVAPAALLLWRGLAAVPPGERSGPTGPGARTPIARRFGWAVLAAAGAALTQYGGAARGAGVILLAAGLAALVPALVRLLPPGTLRAGRGLPTVIVLRGIAAGTVFGGEVYLPLMLTQERGLSPAMAGMVLTGGALAWSLASWIVGRRPYDRVLILRTGPLLIAAGLLMMALTVFPDVPVVFAFAGEIVMGLGIGSVYPTLSVLVLELSAPGEEGENSASMGVGESAFTVMTVAAVGAVVAAFGAAGPVYLACFVLTALMAVTGTLVAGRVRA</sequence>
<dbReference type="EMBL" id="BDCX01000003">
    <property type="protein sequence ID" value="GAT65915.1"/>
    <property type="molecule type" value="Genomic_DNA"/>
</dbReference>
<feature type="transmembrane region" description="Helical" evidence="5">
    <location>
        <begin position="155"/>
        <end position="173"/>
    </location>
</feature>
<dbReference type="GO" id="GO:0005886">
    <property type="term" value="C:plasma membrane"/>
    <property type="evidence" value="ECO:0007669"/>
    <property type="project" value="UniProtKB-SubCell"/>
</dbReference>
<feature type="transmembrane region" description="Helical" evidence="5">
    <location>
        <begin position="372"/>
        <end position="397"/>
    </location>
</feature>
<feature type="transmembrane region" description="Helical" evidence="5">
    <location>
        <begin position="418"/>
        <end position="434"/>
    </location>
</feature>
<feature type="transmembrane region" description="Helical" evidence="5">
    <location>
        <begin position="121"/>
        <end position="143"/>
    </location>
</feature>
<dbReference type="PANTHER" id="PTHR23501">
    <property type="entry name" value="MAJOR FACILITATOR SUPERFAMILY"/>
    <property type="match status" value="1"/>
</dbReference>
<reference evidence="8" key="2">
    <citation type="submission" date="2016-04" db="EMBL/GenBank/DDBJ databases">
        <title>Planomonospora sphaerica JCM9374 whole genome shotgun sequence.</title>
        <authorList>
            <person name="Suzuki T."/>
            <person name="Dohra H."/>
            <person name="Kodani S."/>
        </authorList>
    </citation>
    <scope>NUCLEOTIDE SEQUENCE [LARGE SCALE GENOMIC DNA]</scope>
    <source>
        <strain evidence="8">JCM 9374</strain>
    </source>
</reference>
<evidence type="ECO:0000256" key="2">
    <source>
        <dbReference type="ARBA" id="ARBA00022692"/>
    </source>
</evidence>
<keyword evidence="2 5" id="KW-0812">Transmembrane</keyword>
<dbReference type="PANTHER" id="PTHR23501:SF154">
    <property type="entry name" value="MULTIDRUG-EFFLUX TRANSPORTER RV1634-RELATED"/>
    <property type="match status" value="1"/>
</dbReference>
<evidence type="ECO:0000256" key="1">
    <source>
        <dbReference type="ARBA" id="ARBA00004651"/>
    </source>
</evidence>
<dbReference type="InterPro" id="IPR036259">
    <property type="entry name" value="MFS_trans_sf"/>
</dbReference>
<dbReference type="InterPro" id="IPR020846">
    <property type="entry name" value="MFS_dom"/>
</dbReference>
<feature type="transmembrane region" description="Helical" evidence="5">
    <location>
        <begin position="64"/>
        <end position="84"/>
    </location>
</feature>
<keyword evidence="4 5" id="KW-0472">Membrane</keyword>
<feature type="transmembrane region" description="Helical" evidence="5">
    <location>
        <begin position="284"/>
        <end position="305"/>
    </location>
</feature>
<dbReference type="Gene3D" id="1.20.1250.20">
    <property type="entry name" value="MFS general substrate transporter like domains"/>
    <property type="match status" value="1"/>
</dbReference>
<feature type="transmembrane region" description="Helical" evidence="5">
    <location>
        <begin position="344"/>
        <end position="366"/>
    </location>
</feature>
<dbReference type="SUPFAM" id="SSF103473">
    <property type="entry name" value="MFS general substrate transporter"/>
    <property type="match status" value="1"/>
</dbReference>
<feature type="transmembrane region" description="Helical" evidence="5">
    <location>
        <begin position="31"/>
        <end position="58"/>
    </location>
</feature>
<dbReference type="AlphaFoldDB" id="A0A161LIC6"/>
<dbReference type="Pfam" id="PF07690">
    <property type="entry name" value="MFS_1"/>
    <property type="match status" value="1"/>
</dbReference>
<evidence type="ECO:0000259" key="6">
    <source>
        <dbReference type="PROSITE" id="PS50850"/>
    </source>
</evidence>
<reference evidence="7 8" key="1">
    <citation type="journal article" date="2016" name="Genome Announc.">
        <title>Draft Genome Sequence of Planomonospora sphaerica JCM9374, a Rare Actinomycete.</title>
        <authorList>
            <person name="Dohra H."/>
            <person name="Suzuki T."/>
            <person name="Inoue Y."/>
            <person name="Kodani S."/>
        </authorList>
    </citation>
    <scope>NUCLEOTIDE SEQUENCE [LARGE SCALE GENOMIC DNA]</scope>
    <source>
        <strain evidence="7 8">JCM 9374</strain>
    </source>
</reference>
<evidence type="ECO:0000256" key="5">
    <source>
        <dbReference type="SAM" id="Phobius"/>
    </source>
</evidence>
<comment type="caution">
    <text evidence="7">The sequence shown here is derived from an EMBL/GenBank/DDBJ whole genome shotgun (WGS) entry which is preliminary data.</text>
</comment>
<dbReference type="GO" id="GO:0022857">
    <property type="term" value="F:transmembrane transporter activity"/>
    <property type="evidence" value="ECO:0007669"/>
    <property type="project" value="InterPro"/>
</dbReference>
<dbReference type="PROSITE" id="PS50850">
    <property type="entry name" value="MFS"/>
    <property type="match status" value="1"/>
</dbReference>
<keyword evidence="8" id="KW-1185">Reference proteome</keyword>
<evidence type="ECO:0000313" key="7">
    <source>
        <dbReference type="EMBL" id="GAT65915.1"/>
    </source>
</evidence>
<dbReference type="STRING" id="161355.PS9374_01559"/>
<evidence type="ECO:0000256" key="4">
    <source>
        <dbReference type="ARBA" id="ARBA00023136"/>
    </source>
</evidence>
<dbReference type="PRINTS" id="PR01036">
    <property type="entry name" value="TCRTETB"/>
</dbReference>
<name>A0A161LIC6_9ACTN</name>
<evidence type="ECO:0000256" key="3">
    <source>
        <dbReference type="ARBA" id="ARBA00022989"/>
    </source>
</evidence>
<proteinExistence type="predicted"/>
<feature type="domain" description="Major facilitator superfamily (MFS) profile" evidence="6">
    <location>
        <begin position="32"/>
        <end position="464"/>
    </location>
</feature>
<feature type="transmembrane region" description="Helical" evidence="5">
    <location>
        <begin position="317"/>
        <end position="337"/>
    </location>
</feature>
<dbReference type="OrthoDB" id="9778875at2"/>
<accession>A0A161LIC6</accession>
<dbReference type="InterPro" id="IPR011701">
    <property type="entry name" value="MFS"/>
</dbReference>
<comment type="subcellular location">
    <subcellularLocation>
        <location evidence="1">Cell membrane</location>
        <topology evidence="1">Multi-pass membrane protein</topology>
    </subcellularLocation>
</comment>
<feature type="transmembrane region" description="Helical" evidence="5">
    <location>
        <begin position="253"/>
        <end position="272"/>
    </location>
</feature>
<organism evidence="7 8">
    <name type="scientific">Planomonospora sphaerica</name>
    <dbReference type="NCBI Taxonomy" id="161355"/>
    <lineage>
        <taxon>Bacteria</taxon>
        <taxon>Bacillati</taxon>
        <taxon>Actinomycetota</taxon>
        <taxon>Actinomycetes</taxon>
        <taxon>Streptosporangiales</taxon>
        <taxon>Streptosporangiaceae</taxon>
        <taxon>Planomonospora</taxon>
    </lineage>
</organism>
<dbReference type="Proteomes" id="UP000077701">
    <property type="component" value="Unassembled WGS sequence"/>
</dbReference>